<gene>
    <name evidence="1" type="ORF">KI387_009086</name>
</gene>
<name>A0AA38CS23_TAXCH</name>
<evidence type="ECO:0000313" key="2">
    <source>
        <dbReference type="Proteomes" id="UP000824469"/>
    </source>
</evidence>
<evidence type="ECO:0000313" key="1">
    <source>
        <dbReference type="EMBL" id="KAH9304682.1"/>
    </source>
</evidence>
<dbReference type="Proteomes" id="UP000824469">
    <property type="component" value="Unassembled WGS sequence"/>
</dbReference>
<dbReference type="AlphaFoldDB" id="A0AA38CS23"/>
<sequence length="56" mass="6557">VERVSRQFRMAHDMPPNPYIWLRAIKAPRRDGARPWPTTEQLIPSGIDEVDMVIEL</sequence>
<accession>A0AA38CS23</accession>
<feature type="non-terminal residue" evidence="1">
    <location>
        <position position="1"/>
    </location>
</feature>
<proteinExistence type="predicted"/>
<protein>
    <submittedName>
        <fullName evidence="1">Uncharacterized protein</fullName>
    </submittedName>
</protein>
<reference evidence="1 2" key="1">
    <citation type="journal article" date="2021" name="Nat. Plants">
        <title>The Taxus genome provides insights into paclitaxel biosynthesis.</title>
        <authorList>
            <person name="Xiong X."/>
            <person name="Gou J."/>
            <person name="Liao Q."/>
            <person name="Li Y."/>
            <person name="Zhou Q."/>
            <person name="Bi G."/>
            <person name="Li C."/>
            <person name="Du R."/>
            <person name="Wang X."/>
            <person name="Sun T."/>
            <person name="Guo L."/>
            <person name="Liang H."/>
            <person name="Lu P."/>
            <person name="Wu Y."/>
            <person name="Zhang Z."/>
            <person name="Ro D.K."/>
            <person name="Shang Y."/>
            <person name="Huang S."/>
            <person name="Yan J."/>
        </authorList>
    </citation>
    <scope>NUCLEOTIDE SEQUENCE [LARGE SCALE GENOMIC DNA]</scope>
    <source>
        <strain evidence="1">Ta-2019</strain>
    </source>
</reference>
<feature type="non-terminal residue" evidence="1">
    <location>
        <position position="56"/>
    </location>
</feature>
<dbReference type="EMBL" id="JAHRHJ020000008">
    <property type="protein sequence ID" value="KAH9304682.1"/>
    <property type="molecule type" value="Genomic_DNA"/>
</dbReference>
<organism evidence="1 2">
    <name type="scientific">Taxus chinensis</name>
    <name type="common">Chinese yew</name>
    <name type="synonym">Taxus wallichiana var. chinensis</name>
    <dbReference type="NCBI Taxonomy" id="29808"/>
    <lineage>
        <taxon>Eukaryota</taxon>
        <taxon>Viridiplantae</taxon>
        <taxon>Streptophyta</taxon>
        <taxon>Embryophyta</taxon>
        <taxon>Tracheophyta</taxon>
        <taxon>Spermatophyta</taxon>
        <taxon>Pinopsida</taxon>
        <taxon>Pinidae</taxon>
        <taxon>Conifers II</taxon>
        <taxon>Cupressales</taxon>
        <taxon>Taxaceae</taxon>
        <taxon>Taxus</taxon>
    </lineage>
</organism>
<keyword evidence="2" id="KW-1185">Reference proteome</keyword>
<comment type="caution">
    <text evidence="1">The sequence shown here is derived from an EMBL/GenBank/DDBJ whole genome shotgun (WGS) entry which is preliminary data.</text>
</comment>